<dbReference type="InterPro" id="IPR036724">
    <property type="entry name" value="Cobalamin-bd_sf"/>
</dbReference>
<accession>A0A1H0AX26</accession>
<evidence type="ECO:0000256" key="2">
    <source>
        <dbReference type="ARBA" id="ARBA00023125"/>
    </source>
</evidence>
<dbReference type="CDD" id="cd01104">
    <property type="entry name" value="HTH_MlrA-CarA"/>
    <property type="match status" value="1"/>
</dbReference>
<dbReference type="GO" id="GO:0046872">
    <property type="term" value="F:metal ion binding"/>
    <property type="evidence" value="ECO:0007669"/>
    <property type="project" value="InterPro"/>
</dbReference>
<dbReference type="Pfam" id="PF02607">
    <property type="entry name" value="B12-binding_2"/>
    <property type="match status" value="1"/>
</dbReference>
<dbReference type="STRING" id="745820.SAMN04488053_101657"/>
<name>A0A1H0AX26_9BACI</name>
<protein>
    <submittedName>
        <fullName evidence="6">DNA-binding transcriptional regulator, MerR family</fullName>
    </submittedName>
</protein>
<dbReference type="InterPro" id="IPR000551">
    <property type="entry name" value="MerR-type_HTH_dom"/>
</dbReference>
<dbReference type="CDD" id="cd02065">
    <property type="entry name" value="B12-binding_like"/>
    <property type="match status" value="1"/>
</dbReference>
<dbReference type="PROSITE" id="PS50937">
    <property type="entry name" value="HTH_MERR_2"/>
    <property type="match status" value="1"/>
</dbReference>
<dbReference type="SUPFAM" id="SSF52242">
    <property type="entry name" value="Cobalamin (vitamin B12)-binding domain"/>
    <property type="match status" value="1"/>
</dbReference>
<feature type="domain" description="B12-binding" evidence="5">
    <location>
        <begin position="178"/>
        <end position="298"/>
    </location>
</feature>
<dbReference type="RefSeq" id="WP_090840525.1">
    <property type="nucleotide sequence ID" value="NZ_FNIL01000001.1"/>
</dbReference>
<dbReference type="InterPro" id="IPR003759">
    <property type="entry name" value="Cbl-bd_cap"/>
</dbReference>
<keyword evidence="2 6" id="KW-0238">DNA-binding</keyword>
<dbReference type="PANTHER" id="PTHR30204">
    <property type="entry name" value="REDOX-CYCLING DRUG-SENSING TRANSCRIPTIONAL ACTIVATOR SOXR"/>
    <property type="match status" value="1"/>
</dbReference>
<feature type="domain" description="HTH merR-type" evidence="4">
    <location>
        <begin position="7"/>
        <end position="76"/>
    </location>
</feature>
<dbReference type="InterPro" id="IPR009061">
    <property type="entry name" value="DNA-bd_dom_put_sf"/>
</dbReference>
<dbReference type="GO" id="GO:0003677">
    <property type="term" value="F:DNA binding"/>
    <property type="evidence" value="ECO:0007669"/>
    <property type="project" value="UniProtKB-KW"/>
</dbReference>
<dbReference type="PROSITE" id="PS51332">
    <property type="entry name" value="B12_BINDING"/>
    <property type="match status" value="1"/>
</dbReference>
<dbReference type="SMART" id="SM00422">
    <property type="entry name" value="HTH_MERR"/>
    <property type="match status" value="1"/>
</dbReference>
<dbReference type="InterPro" id="IPR047057">
    <property type="entry name" value="MerR_fam"/>
</dbReference>
<proteinExistence type="predicted"/>
<dbReference type="GO" id="GO:0003700">
    <property type="term" value="F:DNA-binding transcription factor activity"/>
    <property type="evidence" value="ECO:0007669"/>
    <property type="project" value="InterPro"/>
</dbReference>
<organism evidence="6 7">
    <name type="scientific">Alkalicoccus daliensis</name>
    <dbReference type="NCBI Taxonomy" id="745820"/>
    <lineage>
        <taxon>Bacteria</taxon>
        <taxon>Bacillati</taxon>
        <taxon>Bacillota</taxon>
        <taxon>Bacilli</taxon>
        <taxon>Bacillales</taxon>
        <taxon>Bacillaceae</taxon>
        <taxon>Alkalicoccus</taxon>
    </lineage>
</organism>
<dbReference type="GO" id="GO:0031419">
    <property type="term" value="F:cobalamin binding"/>
    <property type="evidence" value="ECO:0007669"/>
    <property type="project" value="InterPro"/>
</dbReference>
<dbReference type="EMBL" id="FNIL01000001">
    <property type="protein sequence ID" value="SDN38004.1"/>
    <property type="molecule type" value="Genomic_DNA"/>
</dbReference>
<dbReference type="InterPro" id="IPR006158">
    <property type="entry name" value="Cobalamin-bd"/>
</dbReference>
<dbReference type="Gene3D" id="3.40.50.280">
    <property type="entry name" value="Cobalamin-binding domain"/>
    <property type="match status" value="1"/>
</dbReference>
<keyword evidence="3" id="KW-0804">Transcription</keyword>
<dbReference type="Pfam" id="PF13411">
    <property type="entry name" value="MerR_1"/>
    <property type="match status" value="1"/>
</dbReference>
<dbReference type="Proteomes" id="UP000198778">
    <property type="component" value="Unassembled WGS sequence"/>
</dbReference>
<dbReference type="SUPFAM" id="SSF46955">
    <property type="entry name" value="Putative DNA-binding domain"/>
    <property type="match status" value="1"/>
</dbReference>
<dbReference type="AlphaFoldDB" id="A0A1H0AX26"/>
<dbReference type="Gene3D" id="1.10.1660.10">
    <property type="match status" value="1"/>
</dbReference>
<evidence type="ECO:0000313" key="6">
    <source>
        <dbReference type="EMBL" id="SDN38004.1"/>
    </source>
</evidence>
<dbReference type="InterPro" id="IPR036594">
    <property type="entry name" value="Meth_synthase_dom"/>
</dbReference>
<dbReference type="PANTHER" id="PTHR30204:SF67">
    <property type="entry name" value="HTH-TYPE TRANSCRIPTIONAL REGULATOR MLRA-RELATED"/>
    <property type="match status" value="1"/>
</dbReference>
<dbReference type="OrthoDB" id="9800334at2"/>
<sequence>MGEPQGKYNIKAVSNLLGIHAGTLRAWERRYKMIEPVRNEAGHRLYTDEHIRILKWIVNKVENGFTIGQAVELLHKQDEPAFIEHDPRIANQMDVLKEQLLHELLKFNESKSNELIDRAFSLFSTEKVLIRIMGGILTQVGLKWEKGEILTAHEHFVTSLLRTRIGMVFNSLPVNGFLPKALCVCGPEDQHEIGLLIFTYFLKRRGYETVYLGTGIPAEEVEQIVEEIDAKLVIISSTIPTHRSKAVQLACALKDSGRDLKVGLGGNALNMLSDQEKKRCRDMLVGSTEAEWREWLKE</sequence>
<dbReference type="Gene3D" id="1.10.1240.10">
    <property type="entry name" value="Methionine synthase domain"/>
    <property type="match status" value="1"/>
</dbReference>
<keyword evidence="1" id="KW-0805">Transcription regulation</keyword>
<reference evidence="7" key="1">
    <citation type="submission" date="2016-10" db="EMBL/GenBank/DDBJ databases">
        <authorList>
            <person name="Varghese N."/>
            <person name="Submissions S."/>
        </authorList>
    </citation>
    <scope>NUCLEOTIDE SEQUENCE [LARGE SCALE GENOMIC DNA]</scope>
    <source>
        <strain evidence="7">CGMCC 1.10369</strain>
    </source>
</reference>
<evidence type="ECO:0000259" key="4">
    <source>
        <dbReference type="PROSITE" id="PS50937"/>
    </source>
</evidence>
<evidence type="ECO:0000313" key="7">
    <source>
        <dbReference type="Proteomes" id="UP000198778"/>
    </source>
</evidence>
<evidence type="ECO:0000259" key="5">
    <source>
        <dbReference type="PROSITE" id="PS51332"/>
    </source>
</evidence>
<gene>
    <name evidence="6" type="ORF">SAMN04488053_101657</name>
</gene>
<evidence type="ECO:0000256" key="3">
    <source>
        <dbReference type="ARBA" id="ARBA00023163"/>
    </source>
</evidence>
<evidence type="ECO:0000256" key="1">
    <source>
        <dbReference type="ARBA" id="ARBA00023015"/>
    </source>
</evidence>
<keyword evidence="7" id="KW-1185">Reference proteome</keyword>
<dbReference type="Pfam" id="PF02310">
    <property type="entry name" value="B12-binding"/>
    <property type="match status" value="1"/>
</dbReference>